<proteinExistence type="predicted"/>
<name>A0A448I3B0_MYCCI</name>
<reference evidence="1 2" key="1">
    <citation type="submission" date="2018-12" db="EMBL/GenBank/DDBJ databases">
        <authorList>
            <consortium name="Pathogen Informatics"/>
        </authorList>
    </citation>
    <scope>NUCLEOTIDE SEQUENCE [LARGE SCALE GENOMIC DNA]</scope>
    <source>
        <strain evidence="1 2">NCTC10485</strain>
    </source>
</reference>
<dbReference type="RefSeq" id="WP_126332942.1">
    <property type="nucleotide sequence ID" value="NZ_AP022604.1"/>
</dbReference>
<sequence length="94" mass="11120">MSSGLYYPRPRHEDYELARLIHDIQESDELFSEFMAAPEEFVGRYDLDDEAQKLMITFDYDGLVERGIHPMLSVQFMRNVQWNLKMTVAKKESV</sequence>
<evidence type="ECO:0000313" key="1">
    <source>
        <dbReference type="EMBL" id="VEG46790.1"/>
    </source>
</evidence>
<dbReference type="OrthoDB" id="3478734at2"/>
<keyword evidence="2" id="KW-1185">Reference proteome</keyword>
<dbReference type="Proteomes" id="UP000282551">
    <property type="component" value="Chromosome"/>
</dbReference>
<protein>
    <recommendedName>
        <fullName evidence="3">Extradiol ring-cleavage dioxygenase LigAB LigA subunit domain-containing protein</fullName>
    </recommendedName>
</protein>
<organism evidence="1 2">
    <name type="scientific">Mycolicibacterium chitae</name>
    <name type="common">Mycobacterium chitae</name>
    <dbReference type="NCBI Taxonomy" id="1792"/>
    <lineage>
        <taxon>Bacteria</taxon>
        <taxon>Bacillati</taxon>
        <taxon>Actinomycetota</taxon>
        <taxon>Actinomycetes</taxon>
        <taxon>Mycobacteriales</taxon>
        <taxon>Mycobacteriaceae</taxon>
        <taxon>Mycolicibacterium</taxon>
    </lineage>
</organism>
<dbReference type="Gene3D" id="1.10.700.10">
    <property type="entry name" value="Dioxygenase LigAB, LigA subunit"/>
    <property type="match status" value="1"/>
</dbReference>
<accession>A0A448I3B0</accession>
<dbReference type="EMBL" id="LR134355">
    <property type="protein sequence ID" value="VEG46790.1"/>
    <property type="molecule type" value="Genomic_DNA"/>
</dbReference>
<evidence type="ECO:0000313" key="2">
    <source>
        <dbReference type="Proteomes" id="UP000282551"/>
    </source>
</evidence>
<dbReference type="SUPFAM" id="SSF48076">
    <property type="entry name" value="LigA subunit of an aromatic-ring-opening dioxygenase LigAB"/>
    <property type="match status" value="1"/>
</dbReference>
<dbReference type="InterPro" id="IPR036622">
    <property type="entry name" value="LigA_sf"/>
</dbReference>
<gene>
    <name evidence="1" type="ORF">NCTC10485_01270</name>
</gene>
<evidence type="ECO:0008006" key="3">
    <source>
        <dbReference type="Google" id="ProtNLM"/>
    </source>
</evidence>
<dbReference type="AlphaFoldDB" id="A0A448I3B0"/>